<keyword evidence="2" id="KW-1185">Reference proteome</keyword>
<comment type="caution">
    <text evidence="1">The sequence shown here is derived from an EMBL/GenBank/DDBJ whole genome shotgun (WGS) entry which is preliminary data.</text>
</comment>
<sequence length="154" mass="16841">MKEFTGRHMLIIMLTGFGIVIAVNFTMAYLASASWTGLVAKNGYVASIDFAREKAAQRQAEALGWDIAVTEERGRVSFTVESGGEPVYLSAVDGTVEELITGENKVPLGFTRVAGGRYRADSLIPAGERVVRIHMRKDGDELTWRTPFNVLGTD</sequence>
<dbReference type="EMBL" id="JAEKJA010000016">
    <property type="protein sequence ID" value="MBJ3777485.1"/>
    <property type="molecule type" value="Genomic_DNA"/>
</dbReference>
<protein>
    <submittedName>
        <fullName evidence="1">FixH family protein</fullName>
    </submittedName>
</protein>
<evidence type="ECO:0000313" key="1">
    <source>
        <dbReference type="EMBL" id="MBJ3777485.1"/>
    </source>
</evidence>
<name>A0A934IRT5_9HYPH</name>
<reference evidence="1" key="1">
    <citation type="submission" date="2020-12" db="EMBL/GenBank/DDBJ databases">
        <title>Bacterial taxonomy.</title>
        <authorList>
            <person name="Pan X."/>
        </authorList>
    </citation>
    <scope>NUCLEOTIDE SEQUENCE</scope>
    <source>
        <strain evidence="1">B2012</strain>
    </source>
</reference>
<organism evidence="1 2">
    <name type="scientific">Acuticoccus mangrovi</name>
    <dbReference type="NCBI Taxonomy" id="2796142"/>
    <lineage>
        <taxon>Bacteria</taxon>
        <taxon>Pseudomonadati</taxon>
        <taxon>Pseudomonadota</taxon>
        <taxon>Alphaproteobacteria</taxon>
        <taxon>Hyphomicrobiales</taxon>
        <taxon>Amorphaceae</taxon>
        <taxon>Acuticoccus</taxon>
    </lineage>
</organism>
<dbReference type="Proteomes" id="UP000609531">
    <property type="component" value="Unassembled WGS sequence"/>
</dbReference>
<evidence type="ECO:0000313" key="2">
    <source>
        <dbReference type="Proteomes" id="UP000609531"/>
    </source>
</evidence>
<gene>
    <name evidence="1" type="ORF">JCR33_17385</name>
</gene>
<dbReference type="Pfam" id="PF05751">
    <property type="entry name" value="FixH"/>
    <property type="match status" value="1"/>
</dbReference>
<proteinExistence type="predicted"/>
<dbReference type="InterPro" id="IPR008620">
    <property type="entry name" value="FixH"/>
</dbReference>
<dbReference type="RefSeq" id="WP_198883392.1">
    <property type="nucleotide sequence ID" value="NZ_JAEKJA010000016.1"/>
</dbReference>
<dbReference type="AlphaFoldDB" id="A0A934IRT5"/>
<accession>A0A934IRT5</accession>